<evidence type="ECO:0000256" key="3">
    <source>
        <dbReference type="ARBA" id="ARBA00022795"/>
    </source>
</evidence>
<feature type="compositionally biased region" description="Polar residues" evidence="4">
    <location>
        <begin position="141"/>
        <end position="153"/>
    </location>
</feature>
<keyword evidence="5" id="KW-0282">Flagellum</keyword>
<protein>
    <submittedName>
        <fullName evidence="5">Flagellar biosynthesis/type III secretory pathway chaperone</fullName>
    </submittedName>
</protein>
<evidence type="ECO:0000256" key="4">
    <source>
        <dbReference type="SAM" id="MobiDB-lite"/>
    </source>
</evidence>
<comment type="similarity">
    <text evidence="2">Belongs to the FlgN family.</text>
</comment>
<dbReference type="STRING" id="797277.SAMN05216198_2182"/>
<evidence type="ECO:0000313" key="5">
    <source>
        <dbReference type="EMBL" id="SDS54244.1"/>
    </source>
</evidence>
<dbReference type="GO" id="GO:0044780">
    <property type="term" value="P:bacterial-type flagellum assembly"/>
    <property type="evidence" value="ECO:0007669"/>
    <property type="project" value="InterPro"/>
</dbReference>
<dbReference type="Gene3D" id="1.20.58.300">
    <property type="entry name" value="FlgN-like"/>
    <property type="match status" value="1"/>
</dbReference>
<evidence type="ECO:0000256" key="2">
    <source>
        <dbReference type="ARBA" id="ARBA00007703"/>
    </source>
</evidence>
<evidence type="ECO:0000313" key="6">
    <source>
        <dbReference type="Proteomes" id="UP000243426"/>
    </source>
</evidence>
<reference evidence="6" key="1">
    <citation type="submission" date="2016-10" db="EMBL/GenBank/DDBJ databases">
        <authorList>
            <person name="Varghese N."/>
            <person name="Submissions S."/>
        </authorList>
    </citation>
    <scope>NUCLEOTIDE SEQUENCE [LARGE SCALE GENOMIC DNA]</scope>
    <source>
        <strain evidence="6">2SM5</strain>
    </source>
</reference>
<organism evidence="5 6">
    <name type="scientific">Halopseudomonas litoralis</name>
    <dbReference type="NCBI Taxonomy" id="797277"/>
    <lineage>
        <taxon>Bacteria</taxon>
        <taxon>Pseudomonadati</taxon>
        <taxon>Pseudomonadota</taxon>
        <taxon>Gammaproteobacteria</taxon>
        <taxon>Pseudomonadales</taxon>
        <taxon>Pseudomonadaceae</taxon>
        <taxon>Halopseudomonas</taxon>
    </lineage>
</organism>
<sequence length="153" mass="16927">MQDLSELFVRATDHCEQFAELLDQERQALLDQDMDRLGALTRAKAPLIESLAADEKALSAQCKALGKPENQSLTDFIRASNAPALADHHADFLAAAERCQSANMHNARLIHHSQHINSSLLDLLRNQGEASQNVYDRRGNASRTASQRPISRA</sequence>
<feature type="region of interest" description="Disordered" evidence="4">
    <location>
        <begin position="132"/>
        <end position="153"/>
    </location>
</feature>
<dbReference type="Pfam" id="PF05130">
    <property type="entry name" value="FlgN"/>
    <property type="match status" value="1"/>
</dbReference>
<keyword evidence="6" id="KW-1185">Reference proteome</keyword>
<dbReference type="SUPFAM" id="SSF140566">
    <property type="entry name" value="FlgN-like"/>
    <property type="match status" value="1"/>
</dbReference>
<keyword evidence="5" id="KW-0966">Cell projection</keyword>
<dbReference type="InterPro" id="IPR036679">
    <property type="entry name" value="FlgN-like_sf"/>
</dbReference>
<keyword evidence="5" id="KW-0969">Cilium</keyword>
<dbReference type="EMBL" id="LT629748">
    <property type="protein sequence ID" value="SDS54244.1"/>
    <property type="molecule type" value="Genomic_DNA"/>
</dbReference>
<dbReference type="OrthoDB" id="6898175at2"/>
<dbReference type="AlphaFoldDB" id="A0A1H1T250"/>
<keyword evidence="3" id="KW-1005">Bacterial flagellum biogenesis</keyword>
<dbReference type="InterPro" id="IPR007809">
    <property type="entry name" value="FlgN-like"/>
</dbReference>
<dbReference type="Proteomes" id="UP000243426">
    <property type="component" value="Chromosome I"/>
</dbReference>
<accession>A0A1H1T250</accession>
<gene>
    <name evidence="5" type="ORF">SAMN05216198_2182</name>
</gene>
<name>A0A1H1T250_9GAMM</name>
<dbReference type="RefSeq" id="WP_090273330.1">
    <property type="nucleotide sequence ID" value="NZ_LT629748.1"/>
</dbReference>
<proteinExistence type="inferred from homology"/>
<evidence type="ECO:0000256" key="1">
    <source>
        <dbReference type="ARBA" id="ARBA00002397"/>
    </source>
</evidence>
<comment type="function">
    <text evidence="1">Required for the efficient initiation of filament assembly.</text>
</comment>